<dbReference type="GO" id="GO:0099095">
    <property type="term" value="F:ligand-gated monoatomic anion channel activity"/>
    <property type="evidence" value="ECO:0007669"/>
    <property type="project" value="UniProtKB-ARBA"/>
</dbReference>
<keyword evidence="8" id="KW-0808">Transferase</keyword>
<evidence type="ECO:0000256" key="21">
    <source>
        <dbReference type="RuleBase" id="RU000687"/>
    </source>
</evidence>
<evidence type="ECO:0000256" key="18">
    <source>
        <dbReference type="ARBA" id="ARBA00023303"/>
    </source>
</evidence>
<dbReference type="Pfam" id="PF02931">
    <property type="entry name" value="Neur_chan_LBD"/>
    <property type="match status" value="1"/>
</dbReference>
<dbReference type="SUPFAM" id="SSF63712">
    <property type="entry name" value="Nicotinic receptor ligand binding domain-like"/>
    <property type="match status" value="1"/>
</dbReference>
<dbReference type="PRINTS" id="PR00253">
    <property type="entry name" value="GABAARECEPTR"/>
</dbReference>
<proteinExistence type="inferred from homology"/>
<feature type="domain" description="Phospholipid/glycerol acyltransferase" evidence="23">
    <location>
        <begin position="895"/>
        <end position="1006"/>
    </location>
</feature>
<evidence type="ECO:0000256" key="15">
    <source>
        <dbReference type="ARBA" id="ARBA00023157"/>
    </source>
</evidence>
<dbReference type="PROSITE" id="PS00236">
    <property type="entry name" value="NEUROTR_ION_CHANNEL"/>
    <property type="match status" value="1"/>
</dbReference>
<evidence type="ECO:0000313" key="25">
    <source>
        <dbReference type="Proteomes" id="UP001142055"/>
    </source>
</evidence>
<evidence type="ECO:0000256" key="2">
    <source>
        <dbReference type="ARBA" id="ARBA00004236"/>
    </source>
</evidence>
<evidence type="ECO:0000259" key="23">
    <source>
        <dbReference type="SMART" id="SM00563"/>
    </source>
</evidence>
<evidence type="ECO:0000256" key="22">
    <source>
        <dbReference type="SAM" id="MobiDB-lite"/>
    </source>
</evidence>
<dbReference type="GO" id="GO:0004888">
    <property type="term" value="F:transmembrane signaling receptor activity"/>
    <property type="evidence" value="ECO:0007669"/>
    <property type="project" value="InterPro"/>
</dbReference>
<evidence type="ECO:0000256" key="1">
    <source>
        <dbReference type="ARBA" id="ARBA00004141"/>
    </source>
</evidence>
<dbReference type="Pfam" id="PF02932">
    <property type="entry name" value="Neur_chan_memb"/>
    <property type="match status" value="1"/>
</dbReference>
<comment type="pathway">
    <text evidence="20">Phospholipid metabolism.</text>
</comment>
<dbReference type="GO" id="GO:0005230">
    <property type="term" value="F:extracellular ligand-gated monoatomic ion channel activity"/>
    <property type="evidence" value="ECO:0007669"/>
    <property type="project" value="InterPro"/>
</dbReference>
<evidence type="ECO:0000256" key="16">
    <source>
        <dbReference type="ARBA" id="ARBA00023209"/>
    </source>
</evidence>
<name>A0A9Q0RMQ0_BLOTA</name>
<comment type="pathway">
    <text evidence="3">Lipid metabolism.</text>
</comment>
<dbReference type="InterPro" id="IPR014784">
    <property type="entry name" value="Cu2_ascorb_mOase-like_C"/>
</dbReference>
<keyword evidence="16" id="KW-0594">Phospholipid biosynthesis</keyword>
<evidence type="ECO:0000256" key="5">
    <source>
        <dbReference type="ARBA" id="ARBA00022448"/>
    </source>
</evidence>
<dbReference type="AlphaFoldDB" id="A0A9Q0RMQ0"/>
<dbReference type="PANTHER" id="PTHR23063:SF2">
    <property type="entry name" value="GLYCEROL-3-PHOSPHATE ACYLTRANSFERASE 4, ISOFORM D-RELATED"/>
    <property type="match status" value="1"/>
</dbReference>
<evidence type="ECO:0000256" key="7">
    <source>
        <dbReference type="ARBA" id="ARBA00022516"/>
    </source>
</evidence>
<keyword evidence="14 21" id="KW-0472">Membrane</keyword>
<dbReference type="EMBL" id="JAPWDV010000002">
    <property type="protein sequence ID" value="KAJ6219715.1"/>
    <property type="molecule type" value="Genomic_DNA"/>
</dbReference>
<feature type="signal peptide" evidence="21">
    <location>
        <begin position="1"/>
        <end position="23"/>
    </location>
</feature>
<dbReference type="PANTHER" id="PTHR23063">
    <property type="entry name" value="PHOSPHOLIPID ACYLTRANSFERASE"/>
    <property type="match status" value="1"/>
</dbReference>
<dbReference type="InterPro" id="IPR036734">
    <property type="entry name" value="Neur_chan_lig-bd_sf"/>
</dbReference>
<dbReference type="GO" id="GO:0008654">
    <property type="term" value="P:phospholipid biosynthetic process"/>
    <property type="evidence" value="ECO:0007669"/>
    <property type="project" value="UniProtKB-KW"/>
</dbReference>
<evidence type="ECO:0000256" key="6">
    <source>
        <dbReference type="ARBA" id="ARBA00022475"/>
    </source>
</evidence>
<comment type="caution">
    <text evidence="21">Lacks conserved residue(s) required for the propagation of feature annotation.</text>
</comment>
<evidence type="ECO:0000256" key="10">
    <source>
        <dbReference type="ARBA" id="ARBA00022729"/>
    </source>
</evidence>
<keyword evidence="7" id="KW-0444">Lipid biosynthesis</keyword>
<dbReference type="InterPro" id="IPR036719">
    <property type="entry name" value="Neuro-gated_channel_TM_sf"/>
</dbReference>
<evidence type="ECO:0000256" key="19">
    <source>
        <dbReference type="ARBA" id="ARBA00023315"/>
    </source>
</evidence>
<keyword evidence="11 21" id="KW-1133">Transmembrane helix</keyword>
<dbReference type="CDD" id="cd19049">
    <property type="entry name" value="LGIC_TM_anion"/>
    <property type="match status" value="1"/>
</dbReference>
<accession>A0A9Q0RMQ0</accession>
<feature type="region of interest" description="Disordered" evidence="22">
    <location>
        <begin position="1106"/>
        <end position="1143"/>
    </location>
</feature>
<dbReference type="InterPro" id="IPR006028">
    <property type="entry name" value="GABAA/Glycine_rcpt"/>
</dbReference>
<dbReference type="GO" id="GO:0005886">
    <property type="term" value="C:plasma membrane"/>
    <property type="evidence" value="ECO:0007669"/>
    <property type="project" value="UniProtKB-SubCell"/>
</dbReference>
<keyword evidence="12 21" id="KW-0406">Ion transport</keyword>
<evidence type="ECO:0000256" key="11">
    <source>
        <dbReference type="ARBA" id="ARBA00022989"/>
    </source>
</evidence>
<feature type="transmembrane region" description="Helical" evidence="21">
    <location>
        <begin position="833"/>
        <end position="854"/>
    </location>
</feature>
<dbReference type="GO" id="GO:0004366">
    <property type="term" value="F:glycerol-3-phosphate O-acyltransferase activity"/>
    <property type="evidence" value="ECO:0007669"/>
    <property type="project" value="TreeGrafter"/>
</dbReference>
<keyword evidence="5 21" id="KW-0813">Transport</keyword>
<evidence type="ECO:0000256" key="17">
    <source>
        <dbReference type="ARBA" id="ARBA00023264"/>
    </source>
</evidence>
<feature type="transmembrane region" description="Helical" evidence="21">
    <location>
        <begin position="1021"/>
        <end position="1041"/>
    </location>
</feature>
<dbReference type="CDD" id="cd07991">
    <property type="entry name" value="LPLAT_LPCAT1-like"/>
    <property type="match status" value="1"/>
</dbReference>
<evidence type="ECO:0000256" key="3">
    <source>
        <dbReference type="ARBA" id="ARBA00005189"/>
    </source>
</evidence>
<dbReference type="SUPFAM" id="SSF49742">
    <property type="entry name" value="PHM/PNGase F"/>
    <property type="match status" value="1"/>
</dbReference>
<keyword evidence="10 21" id="KW-0732">Signal</keyword>
<dbReference type="SUPFAM" id="SSF90112">
    <property type="entry name" value="Neurotransmitter-gated ion-channel transmembrane pore"/>
    <property type="match status" value="1"/>
</dbReference>
<dbReference type="InterPro" id="IPR045252">
    <property type="entry name" value="LPCAT1-like"/>
</dbReference>
<evidence type="ECO:0000256" key="4">
    <source>
        <dbReference type="ARBA" id="ARBA00008655"/>
    </source>
</evidence>
<dbReference type="GO" id="GO:0005783">
    <property type="term" value="C:endoplasmic reticulum"/>
    <property type="evidence" value="ECO:0007669"/>
    <property type="project" value="TreeGrafter"/>
</dbReference>
<keyword evidence="19" id="KW-0012">Acyltransferase</keyword>
<keyword evidence="13" id="KW-0443">Lipid metabolism</keyword>
<dbReference type="InterPro" id="IPR008977">
    <property type="entry name" value="PHM/PNGase_F_dom_sf"/>
</dbReference>
<dbReference type="Gene3D" id="2.70.170.10">
    <property type="entry name" value="Neurotransmitter-gated ion-channel ligand-binding domain"/>
    <property type="match status" value="1"/>
</dbReference>
<dbReference type="GO" id="GO:0016715">
    <property type="term" value="F:oxidoreductase activity, acting on paired donors, with incorporation or reduction of molecular oxygen, reduced ascorbate as one donor, and incorporation of one atom of oxygen"/>
    <property type="evidence" value="ECO:0007669"/>
    <property type="project" value="InterPro"/>
</dbReference>
<evidence type="ECO:0000256" key="14">
    <source>
        <dbReference type="ARBA" id="ARBA00023136"/>
    </source>
</evidence>
<dbReference type="Gene3D" id="1.20.58.390">
    <property type="entry name" value="Neurotransmitter-gated ion-channel transmembrane domain"/>
    <property type="match status" value="1"/>
</dbReference>
<comment type="caution">
    <text evidence="24">The sequence shown here is derived from an EMBL/GenBank/DDBJ whole genome shotgun (WGS) entry which is preliminary data.</text>
</comment>
<dbReference type="GO" id="GO:0019432">
    <property type="term" value="P:triglyceride biosynthetic process"/>
    <property type="evidence" value="ECO:0007669"/>
    <property type="project" value="TreeGrafter"/>
</dbReference>
<dbReference type="InterPro" id="IPR002123">
    <property type="entry name" value="Plipid/glycerol_acylTrfase"/>
</dbReference>
<dbReference type="Gene3D" id="2.60.120.230">
    <property type="match status" value="1"/>
</dbReference>
<comment type="similarity">
    <text evidence="4">Belongs to the 1-acyl-sn-glycerol-3-phosphate acyltransferase family.</text>
</comment>
<evidence type="ECO:0000256" key="12">
    <source>
        <dbReference type="ARBA" id="ARBA00023065"/>
    </source>
</evidence>
<dbReference type="InterPro" id="IPR038050">
    <property type="entry name" value="Neuro_actylchol_rec"/>
</dbReference>
<dbReference type="InterPro" id="IPR006029">
    <property type="entry name" value="Neurotrans-gated_channel_TM"/>
</dbReference>
<dbReference type="InterPro" id="IPR018000">
    <property type="entry name" value="Neurotransmitter_ion_chnl_CS"/>
</dbReference>
<dbReference type="SMART" id="SM00563">
    <property type="entry name" value="PlsC"/>
    <property type="match status" value="1"/>
</dbReference>
<dbReference type="InterPro" id="IPR024548">
    <property type="entry name" value="Cu2_monoox_C"/>
</dbReference>
<keyword evidence="18 21" id="KW-0407">Ion channel</keyword>
<dbReference type="Proteomes" id="UP001142055">
    <property type="component" value="Chromosome 2"/>
</dbReference>
<dbReference type="PRINTS" id="PR00252">
    <property type="entry name" value="NRIONCHANNEL"/>
</dbReference>
<sequence length="1143" mass="130927">MDYRPQVITLLLFHLLFIRNVRTLDYYTDDVFESKTHPDVYSPNVYPKFEKAVTINTSLFLEHFGPYDESKSEFVVRLQVHLSWIDERLATNQSIDNNTLIVPFEADAAHLMKLWRPSLYFSNSNPLNPDLLSAKSPGLMMGRIEANGRVNIVKRTTMTGSCKLNIKLYPLDVLKCSIQLESINADRYIHLQWISSTPITMPDEFNWGNFHWIDHILLGRRVSYQHVGPFSRLEAIFVLRRQLGYFLLTTYAPSVLFVISSWTSFWVHIPAAPARVALVLTTMLTHVTSSKAANDKLPRASFIHSLDVWMMMPSSKDNVNRTRKQLFQVPFTQTRYLFQIDTFINENNLNHIVRMELSMCDEADSLRMKTLPSGSLFYNEENGIAYLCVQRIATQFGTMTANSTIVRYPQDVGLPLIPLNHLLLTIEYDDDYTLLNDNSGFELYISDNQLPYEAGIMALGIVPDNRFIVPANVAEWATRGTCHSSCFQYMEHDEMAIVSIFPSTGHRSLRELTLEVTAPDGMARKVFAWGGDTSIDNTEEIVFNAKERLNVNCIYSMSNRSITGGLDAITNENCLVWMHYYPKIELEACLSSYSAATIMSLLDVDDLNATMTHDDGIHVTVQGEPLEQFVVNKDRMQTWQMDKLARSQYSVINGPQIAHCASVGHRFFIHQFYVTKLIQLFEYGNLRVAKVNQRENQNRERKRRMSLIKEGVAEKEIKNQMISDSDTDSAYGDELEFDRNSLKETFGRHRSASLRLGNEKHHLDLFAVAEFARLGMQAIVDDEVTKRFAAKELKTWNLLTRTDKFYHYKSLRLAFIWWTGMIFRYFIMFPIRGVISIVGVSWLISTAALISLIPDGSLKRWLYYSASIMWFRILSRVFSGVITYHNPENRARGGGICVANHTSPIDVAILHCDNSYALVGQKHGGFLGILQRALARAADHIWFERFEMSDRLSVSKRLKDHSDDKQKLPILIFPEGTCINNSAVMMFKKGSFEVGATIYPVAIKYDARFGDPFWNSSKYGYIKYVIMMMTSWAIVCDVWYLPPMNREEGESAIEFANRVKTEIANKGGLVELGWDGQLKRQKVKPEWVKQQQLKFSQSIDVTEVMNDHHTKADSTTTDSDIDTNERSTSVSQDDNKTNNNNNN</sequence>
<evidence type="ECO:0000256" key="9">
    <source>
        <dbReference type="ARBA" id="ARBA00022692"/>
    </source>
</evidence>
<dbReference type="Pfam" id="PF03712">
    <property type="entry name" value="Cu2_monoox_C"/>
    <property type="match status" value="1"/>
</dbReference>
<dbReference type="GO" id="GO:0005254">
    <property type="term" value="F:chloride channel activity"/>
    <property type="evidence" value="ECO:0007669"/>
    <property type="project" value="UniProtKB-ARBA"/>
</dbReference>
<keyword evidence="15" id="KW-1015">Disulfide bond</keyword>
<comment type="similarity">
    <text evidence="21">Belongs to the ligand-gated ion channel (TC 1.A.9) family.</text>
</comment>
<dbReference type="InterPro" id="IPR006201">
    <property type="entry name" value="Neur_channel"/>
</dbReference>
<keyword evidence="17" id="KW-1208">Phospholipid metabolism</keyword>
<keyword evidence="25" id="KW-1185">Reference proteome</keyword>
<dbReference type="Pfam" id="PF01553">
    <property type="entry name" value="Acyltransferase"/>
    <property type="match status" value="1"/>
</dbReference>
<keyword evidence="9 21" id="KW-0812">Transmembrane</keyword>
<reference evidence="24" key="1">
    <citation type="submission" date="2022-12" db="EMBL/GenBank/DDBJ databases">
        <title>Genome assemblies of Blomia tropicalis.</title>
        <authorList>
            <person name="Cui Y."/>
        </authorList>
    </citation>
    <scope>NUCLEOTIDE SEQUENCE</scope>
    <source>
        <tissue evidence="24">Adult mites</tissue>
    </source>
</reference>
<gene>
    <name evidence="24" type="ORF">RDWZM_005527</name>
</gene>
<comment type="subcellular location">
    <subcellularLocation>
        <location evidence="2">Cell membrane</location>
    </subcellularLocation>
    <subcellularLocation>
        <location evidence="1">Membrane</location>
        <topology evidence="1">Multi-pass membrane protein</topology>
    </subcellularLocation>
</comment>
<organism evidence="24 25">
    <name type="scientific">Blomia tropicalis</name>
    <name type="common">Mite</name>
    <dbReference type="NCBI Taxonomy" id="40697"/>
    <lineage>
        <taxon>Eukaryota</taxon>
        <taxon>Metazoa</taxon>
        <taxon>Ecdysozoa</taxon>
        <taxon>Arthropoda</taxon>
        <taxon>Chelicerata</taxon>
        <taxon>Arachnida</taxon>
        <taxon>Acari</taxon>
        <taxon>Acariformes</taxon>
        <taxon>Sarcoptiformes</taxon>
        <taxon>Astigmata</taxon>
        <taxon>Glycyphagoidea</taxon>
        <taxon>Echimyopodidae</taxon>
        <taxon>Blomia</taxon>
    </lineage>
</organism>
<evidence type="ECO:0000313" key="24">
    <source>
        <dbReference type="EMBL" id="KAJ6219715.1"/>
    </source>
</evidence>
<feature type="chain" id="PRO_5040539751" description="Phospholipid/glycerol acyltransferase domain-containing protein" evidence="21">
    <location>
        <begin position="24"/>
        <end position="1143"/>
    </location>
</feature>
<protein>
    <recommendedName>
        <fullName evidence="23">Phospholipid/glycerol acyltransferase domain-containing protein</fullName>
    </recommendedName>
</protein>
<keyword evidence="6" id="KW-1003">Cell membrane</keyword>
<evidence type="ECO:0000256" key="13">
    <source>
        <dbReference type="ARBA" id="ARBA00023098"/>
    </source>
</evidence>
<evidence type="ECO:0000256" key="8">
    <source>
        <dbReference type="ARBA" id="ARBA00022679"/>
    </source>
</evidence>
<evidence type="ECO:0000256" key="20">
    <source>
        <dbReference type="ARBA" id="ARBA00025707"/>
    </source>
</evidence>
<dbReference type="InterPro" id="IPR006202">
    <property type="entry name" value="Neur_chan_lig-bd"/>
</dbReference>
<dbReference type="SUPFAM" id="SSF69593">
    <property type="entry name" value="Glycerol-3-phosphate (1)-acyltransferase"/>
    <property type="match status" value="1"/>
</dbReference>